<dbReference type="Proteomes" id="UP001180020">
    <property type="component" value="Unassembled WGS sequence"/>
</dbReference>
<evidence type="ECO:0000256" key="1">
    <source>
        <dbReference type="SAM" id="MobiDB-lite"/>
    </source>
</evidence>
<name>A0AAV9FF22_ACOCL</name>
<feature type="compositionally biased region" description="Basic and acidic residues" evidence="1">
    <location>
        <begin position="1"/>
        <end position="12"/>
    </location>
</feature>
<gene>
    <name evidence="2" type="ORF">QJS10_CPA02g00958</name>
</gene>
<dbReference type="AlphaFoldDB" id="A0AAV9FF22"/>
<keyword evidence="3" id="KW-1185">Reference proteome</keyword>
<reference evidence="2" key="1">
    <citation type="journal article" date="2023" name="Nat. Commun.">
        <title>Diploid and tetraploid genomes of Acorus and the evolution of monocots.</title>
        <authorList>
            <person name="Ma L."/>
            <person name="Liu K.W."/>
            <person name="Li Z."/>
            <person name="Hsiao Y.Y."/>
            <person name="Qi Y."/>
            <person name="Fu T."/>
            <person name="Tang G.D."/>
            <person name="Zhang D."/>
            <person name="Sun W.H."/>
            <person name="Liu D.K."/>
            <person name="Li Y."/>
            <person name="Chen G.Z."/>
            <person name="Liu X.D."/>
            <person name="Liao X.Y."/>
            <person name="Jiang Y.T."/>
            <person name="Yu X."/>
            <person name="Hao Y."/>
            <person name="Huang J."/>
            <person name="Zhao X.W."/>
            <person name="Ke S."/>
            <person name="Chen Y.Y."/>
            <person name="Wu W.L."/>
            <person name="Hsu J.L."/>
            <person name="Lin Y.F."/>
            <person name="Huang M.D."/>
            <person name="Li C.Y."/>
            <person name="Huang L."/>
            <person name="Wang Z.W."/>
            <person name="Zhao X."/>
            <person name="Zhong W.Y."/>
            <person name="Peng D.H."/>
            <person name="Ahmad S."/>
            <person name="Lan S."/>
            <person name="Zhang J.S."/>
            <person name="Tsai W.C."/>
            <person name="Van de Peer Y."/>
            <person name="Liu Z.J."/>
        </authorList>
    </citation>
    <scope>NUCLEOTIDE SEQUENCE</scope>
    <source>
        <strain evidence="2">CP</strain>
    </source>
</reference>
<protein>
    <submittedName>
        <fullName evidence="2">Uncharacterized protein</fullName>
    </submittedName>
</protein>
<comment type="caution">
    <text evidence="2">The sequence shown here is derived from an EMBL/GenBank/DDBJ whole genome shotgun (WGS) entry which is preliminary data.</text>
</comment>
<evidence type="ECO:0000313" key="2">
    <source>
        <dbReference type="EMBL" id="KAK1323694.1"/>
    </source>
</evidence>
<organism evidence="2 3">
    <name type="scientific">Acorus calamus</name>
    <name type="common">Sweet flag</name>
    <dbReference type="NCBI Taxonomy" id="4465"/>
    <lineage>
        <taxon>Eukaryota</taxon>
        <taxon>Viridiplantae</taxon>
        <taxon>Streptophyta</taxon>
        <taxon>Embryophyta</taxon>
        <taxon>Tracheophyta</taxon>
        <taxon>Spermatophyta</taxon>
        <taxon>Magnoliopsida</taxon>
        <taxon>Liliopsida</taxon>
        <taxon>Acoraceae</taxon>
        <taxon>Acorus</taxon>
    </lineage>
</organism>
<proteinExistence type="predicted"/>
<feature type="compositionally biased region" description="Polar residues" evidence="1">
    <location>
        <begin position="13"/>
        <end position="27"/>
    </location>
</feature>
<sequence length="56" mass="6333">MHRLGQYREYHSTRQVHQSPTASQTASMDPALDSITLRTGSINPVSWLRLSVIQPL</sequence>
<dbReference type="EMBL" id="JAUJYO010000002">
    <property type="protein sequence ID" value="KAK1323694.1"/>
    <property type="molecule type" value="Genomic_DNA"/>
</dbReference>
<evidence type="ECO:0000313" key="3">
    <source>
        <dbReference type="Proteomes" id="UP001180020"/>
    </source>
</evidence>
<reference evidence="2" key="2">
    <citation type="submission" date="2023-06" db="EMBL/GenBank/DDBJ databases">
        <authorList>
            <person name="Ma L."/>
            <person name="Liu K.-W."/>
            <person name="Li Z."/>
            <person name="Hsiao Y.-Y."/>
            <person name="Qi Y."/>
            <person name="Fu T."/>
            <person name="Tang G."/>
            <person name="Zhang D."/>
            <person name="Sun W.-H."/>
            <person name="Liu D.-K."/>
            <person name="Li Y."/>
            <person name="Chen G.-Z."/>
            <person name="Liu X.-D."/>
            <person name="Liao X.-Y."/>
            <person name="Jiang Y.-T."/>
            <person name="Yu X."/>
            <person name="Hao Y."/>
            <person name="Huang J."/>
            <person name="Zhao X.-W."/>
            <person name="Ke S."/>
            <person name="Chen Y.-Y."/>
            <person name="Wu W.-L."/>
            <person name="Hsu J.-L."/>
            <person name="Lin Y.-F."/>
            <person name="Huang M.-D."/>
            <person name="Li C.-Y."/>
            <person name="Huang L."/>
            <person name="Wang Z.-W."/>
            <person name="Zhao X."/>
            <person name="Zhong W.-Y."/>
            <person name="Peng D.-H."/>
            <person name="Ahmad S."/>
            <person name="Lan S."/>
            <person name="Zhang J.-S."/>
            <person name="Tsai W.-C."/>
            <person name="Van De Peer Y."/>
            <person name="Liu Z.-J."/>
        </authorList>
    </citation>
    <scope>NUCLEOTIDE SEQUENCE</scope>
    <source>
        <strain evidence="2">CP</strain>
        <tissue evidence="2">Leaves</tissue>
    </source>
</reference>
<accession>A0AAV9FF22</accession>
<feature type="region of interest" description="Disordered" evidence="1">
    <location>
        <begin position="1"/>
        <end position="29"/>
    </location>
</feature>